<evidence type="ECO:0000313" key="2">
    <source>
        <dbReference type="EMBL" id="KAG8186629.1"/>
    </source>
</evidence>
<dbReference type="Proteomes" id="UP000827092">
    <property type="component" value="Unassembled WGS sequence"/>
</dbReference>
<dbReference type="AlphaFoldDB" id="A0AAV6UR04"/>
<comment type="caution">
    <text evidence="2">The sequence shown here is derived from an EMBL/GenBank/DDBJ whole genome shotgun (WGS) entry which is preliminary data.</text>
</comment>
<accession>A0AAV6UR04</accession>
<dbReference type="EMBL" id="JAFNEN010000295">
    <property type="protein sequence ID" value="KAG8186629.1"/>
    <property type="molecule type" value="Genomic_DNA"/>
</dbReference>
<keyword evidence="3" id="KW-1185">Reference proteome</keyword>
<feature type="region of interest" description="Disordered" evidence="1">
    <location>
        <begin position="27"/>
        <end position="73"/>
    </location>
</feature>
<name>A0AAV6UR04_9ARAC</name>
<organism evidence="2 3">
    <name type="scientific">Oedothorax gibbosus</name>
    <dbReference type="NCBI Taxonomy" id="931172"/>
    <lineage>
        <taxon>Eukaryota</taxon>
        <taxon>Metazoa</taxon>
        <taxon>Ecdysozoa</taxon>
        <taxon>Arthropoda</taxon>
        <taxon>Chelicerata</taxon>
        <taxon>Arachnida</taxon>
        <taxon>Araneae</taxon>
        <taxon>Araneomorphae</taxon>
        <taxon>Entelegynae</taxon>
        <taxon>Araneoidea</taxon>
        <taxon>Linyphiidae</taxon>
        <taxon>Erigoninae</taxon>
        <taxon>Oedothorax</taxon>
    </lineage>
</organism>
<proteinExistence type="predicted"/>
<reference evidence="2 3" key="1">
    <citation type="journal article" date="2022" name="Nat. Ecol. Evol.">
        <title>A masculinizing supergene underlies an exaggerated male reproductive morph in a spider.</title>
        <authorList>
            <person name="Hendrickx F."/>
            <person name="De Corte Z."/>
            <person name="Sonet G."/>
            <person name="Van Belleghem S.M."/>
            <person name="Kostlbacher S."/>
            <person name="Vangestel C."/>
        </authorList>
    </citation>
    <scope>NUCLEOTIDE SEQUENCE [LARGE SCALE GENOMIC DNA]</scope>
    <source>
        <strain evidence="2">W744_W776</strain>
    </source>
</reference>
<gene>
    <name evidence="2" type="ORF">JTE90_021781</name>
</gene>
<evidence type="ECO:0000313" key="3">
    <source>
        <dbReference type="Proteomes" id="UP000827092"/>
    </source>
</evidence>
<evidence type="ECO:0000256" key="1">
    <source>
        <dbReference type="SAM" id="MobiDB-lite"/>
    </source>
</evidence>
<protein>
    <submittedName>
        <fullName evidence="2">Uncharacterized protein</fullName>
    </submittedName>
</protein>
<sequence length="73" mass="8295">MNSFRAVIGIEMDVLCNGSSFVKLNHFEHRSKPKPRPSARNNPTKKPEKKQQEHKKRITQSVLGGVIKKTTLP</sequence>